<proteinExistence type="predicted"/>
<feature type="non-terminal residue" evidence="3">
    <location>
        <position position="1"/>
    </location>
</feature>
<dbReference type="InterPro" id="IPR029456">
    <property type="entry name" value="Sialidase_N"/>
</dbReference>
<dbReference type="InterPro" id="IPR026856">
    <property type="entry name" value="Sialidase_fam"/>
</dbReference>
<dbReference type="SUPFAM" id="SSF50939">
    <property type="entry name" value="Sialidases"/>
    <property type="match status" value="1"/>
</dbReference>
<organism evidence="3">
    <name type="scientific">marine sediment metagenome</name>
    <dbReference type="NCBI Taxonomy" id="412755"/>
    <lineage>
        <taxon>unclassified sequences</taxon>
        <taxon>metagenomes</taxon>
        <taxon>ecological metagenomes</taxon>
    </lineage>
</organism>
<sequence length="402" mass="44454">SLWIKYEKAAEIAGNIIDPVYPDDFRPVHYVDPDIIDDFKPVQFGNDMTAASSINISGEQNLEPGDNYFWVMYELSDEANLHNKVDGACMKISFADGSGIKPVSNDAVVQRIGVALRQHLDDNVHTYRVPGLATTNNGTLLAIYDVRRESQVADFNTDLQGNIDIGVSRSTDGGNTWEPMRIALDMGEWGGLPQKFNGVSDACILVDKNSGNIFVAGLWMHGVLDTAGRWMEGLTQESDAWEHQWRRKGSQPGFGVKQTSQFMVSKSTDDGQNWEEPVNLTRMCKNENWWLLAPAPGRGITLEDGTLVFPTEGRDENGRAFSNIIYSKDGGISWNTSNPAYSGTNECAVVQLSDGSIMINMRYRHPEPGKSGRAVAVTHDLGETWSEHPTSRPSYRFAGAIN</sequence>
<dbReference type="PANTHER" id="PTHR10628:SF30">
    <property type="entry name" value="EXO-ALPHA-SIALIDASE"/>
    <property type="match status" value="1"/>
</dbReference>
<evidence type="ECO:0000259" key="2">
    <source>
        <dbReference type="Pfam" id="PF14873"/>
    </source>
</evidence>
<evidence type="ECO:0008006" key="4">
    <source>
        <dbReference type="Google" id="ProtNLM"/>
    </source>
</evidence>
<dbReference type="EMBL" id="BARW01007396">
    <property type="protein sequence ID" value="GAI87214.1"/>
    <property type="molecule type" value="Genomic_DNA"/>
</dbReference>
<feature type="domain" description="Sialidase N-terminal" evidence="2">
    <location>
        <begin position="51"/>
        <end position="92"/>
    </location>
</feature>
<protein>
    <recommendedName>
        <fullName evidence="4">Sialidase domain-containing protein</fullName>
    </recommendedName>
</protein>
<dbReference type="CDD" id="cd15482">
    <property type="entry name" value="Sialidase_non-viral"/>
    <property type="match status" value="1"/>
</dbReference>
<evidence type="ECO:0000259" key="1">
    <source>
        <dbReference type="Pfam" id="PF13859"/>
    </source>
</evidence>
<accession>X1U4H6</accession>
<name>X1U4H6_9ZZZZ</name>
<dbReference type="GO" id="GO:0016020">
    <property type="term" value="C:membrane"/>
    <property type="evidence" value="ECO:0007669"/>
    <property type="project" value="TreeGrafter"/>
</dbReference>
<reference evidence="3" key="1">
    <citation type="journal article" date="2014" name="Front. Microbiol.">
        <title>High frequency of phylogenetically diverse reductive dehalogenase-homologous genes in deep subseafloor sedimentary metagenomes.</title>
        <authorList>
            <person name="Kawai M."/>
            <person name="Futagami T."/>
            <person name="Toyoda A."/>
            <person name="Takaki Y."/>
            <person name="Nishi S."/>
            <person name="Hori S."/>
            <person name="Arai W."/>
            <person name="Tsubouchi T."/>
            <person name="Morono Y."/>
            <person name="Uchiyama I."/>
            <person name="Ito T."/>
            <person name="Fujiyama A."/>
            <person name="Inagaki F."/>
            <person name="Takami H."/>
        </authorList>
    </citation>
    <scope>NUCLEOTIDE SEQUENCE</scope>
    <source>
        <strain evidence="3">Expedition CK06-06</strain>
    </source>
</reference>
<dbReference type="Pfam" id="PF14873">
    <property type="entry name" value="BNR_assoc_N"/>
    <property type="match status" value="1"/>
</dbReference>
<dbReference type="AlphaFoldDB" id="X1U4H6"/>
<dbReference type="GO" id="GO:0005737">
    <property type="term" value="C:cytoplasm"/>
    <property type="evidence" value="ECO:0007669"/>
    <property type="project" value="TreeGrafter"/>
</dbReference>
<dbReference type="Gene3D" id="2.120.10.10">
    <property type="match status" value="1"/>
</dbReference>
<dbReference type="GO" id="GO:0004308">
    <property type="term" value="F:exo-alpha-sialidase activity"/>
    <property type="evidence" value="ECO:0007669"/>
    <property type="project" value="InterPro"/>
</dbReference>
<comment type="caution">
    <text evidence="3">The sequence shown here is derived from an EMBL/GenBank/DDBJ whole genome shotgun (WGS) entry which is preliminary data.</text>
</comment>
<dbReference type="GO" id="GO:0006689">
    <property type="term" value="P:ganglioside catabolic process"/>
    <property type="evidence" value="ECO:0007669"/>
    <property type="project" value="TreeGrafter"/>
</dbReference>
<dbReference type="Gene3D" id="2.60.40.1290">
    <property type="match status" value="1"/>
</dbReference>
<feature type="domain" description="Sialidase" evidence="1">
    <location>
        <begin position="129"/>
        <end position="388"/>
    </location>
</feature>
<dbReference type="PANTHER" id="PTHR10628">
    <property type="entry name" value="SIALIDASE"/>
    <property type="match status" value="1"/>
</dbReference>
<dbReference type="InterPro" id="IPR011040">
    <property type="entry name" value="Sialidase"/>
</dbReference>
<gene>
    <name evidence="3" type="ORF">S12H4_15409</name>
</gene>
<dbReference type="GO" id="GO:0009313">
    <property type="term" value="P:oligosaccharide catabolic process"/>
    <property type="evidence" value="ECO:0007669"/>
    <property type="project" value="TreeGrafter"/>
</dbReference>
<evidence type="ECO:0000313" key="3">
    <source>
        <dbReference type="EMBL" id="GAI87214.1"/>
    </source>
</evidence>
<dbReference type="Pfam" id="PF13859">
    <property type="entry name" value="BNR_3"/>
    <property type="match status" value="1"/>
</dbReference>
<dbReference type="InterPro" id="IPR036278">
    <property type="entry name" value="Sialidase_sf"/>
</dbReference>